<organism evidence="9 10">
    <name type="scientific">Actinoplanes derwentensis</name>
    <dbReference type="NCBI Taxonomy" id="113562"/>
    <lineage>
        <taxon>Bacteria</taxon>
        <taxon>Bacillati</taxon>
        <taxon>Actinomycetota</taxon>
        <taxon>Actinomycetes</taxon>
        <taxon>Micromonosporales</taxon>
        <taxon>Micromonosporaceae</taxon>
        <taxon>Actinoplanes</taxon>
    </lineage>
</organism>
<keyword evidence="9" id="KW-0456">Lyase</keyword>
<evidence type="ECO:0000256" key="5">
    <source>
        <dbReference type="ARBA" id="ARBA00048780"/>
    </source>
</evidence>
<dbReference type="GO" id="GO:0018826">
    <property type="term" value="F:methionine gamma-lyase activity"/>
    <property type="evidence" value="ECO:0007669"/>
    <property type="project" value="UniProtKB-EC"/>
</dbReference>
<accession>A0A1H1Z4Q1</accession>
<comment type="cofactor">
    <cofactor evidence="1 8">
        <name>pyridoxal 5'-phosphate</name>
        <dbReference type="ChEBI" id="CHEBI:597326"/>
    </cofactor>
</comment>
<dbReference type="RefSeq" id="WP_092545319.1">
    <property type="nucleotide sequence ID" value="NZ_BOMJ01000001.1"/>
</dbReference>
<comment type="similarity">
    <text evidence="8">Belongs to the trans-sulfuration enzymes family.</text>
</comment>
<evidence type="ECO:0000256" key="1">
    <source>
        <dbReference type="ARBA" id="ARBA00001933"/>
    </source>
</evidence>
<dbReference type="FunFam" id="3.40.640.10:FF:000046">
    <property type="entry name" value="Cystathionine gamma-lyase"/>
    <property type="match status" value="1"/>
</dbReference>
<name>A0A1H1Z4Q1_9ACTN</name>
<evidence type="ECO:0000256" key="6">
    <source>
        <dbReference type="ARBA" id="ARBA00052699"/>
    </source>
</evidence>
<dbReference type="PANTHER" id="PTHR11808">
    <property type="entry name" value="TRANS-SULFURATION ENZYME FAMILY MEMBER"/>
    <property type="match status" value="1"/>
</dbReference>
<dbReference type="Gene3D" id="3.90.1150.10">
    <property type="entry name" value="Aspartate Aminotransferase, domain 1"/>
    <property type="match status" value="1"/>
</dbReference>
<comment type="catalytic activity">
    <reaction evidence="6">
        <text>L-methionine + H2O = methanethiol + 2-oxobutanoate + NH4(+)</text>
        <dbReference type="Rhea" id="RHEA:23800"/>
        <dbReference type="ChEBI" id="CHEBI:15377"/>
        <dbReference type="ChEBI" id="CHEBI:16007"/>
        <dbReference type="ChEBI" id="CHEBI:16763"/>
        <dbReference type="ChEBI" id="CHEBI:28938"/>
        <dbReference type="ChEBI" id="CHEBI:57844"/>
        <dbReference type="EC" id="4.4.1.11"/>
    </reaction>
    <physiologicalReaction direction="left-to-right" evidence="6">
        <dbReference type="Rhea" id="RHEA:23801"/>
    </physiologicalReaction>
</comment>
<evidence type="ECO:0000256" key="8">
    <source>
        <dbReference type="RuleBase" id="RU362118"/>
    </source>
</evidence>
<dbReference type="GO" id="GO:0019346">
    <property type="term" value="P:transsulfuration"/>
    <property type="evidence" value="ECO:0007669"/>
    <property type="project" value="InterPro"/>
</dbReference>
<dbReference type="AlphaFoldDB" id="A0A1H1Z4Q1"/>
<dbReference type="EMBL" id="LT629758">
    <property type="protein sequence ID" value="SDT28648.1"/>
    <property type="molecule type" value="Genomic_DNA"/>
</dbReference>
<dbReference type="STRING" id="113562.SAMN04489716_3137"/>
<dbReference type="InterPro" id="IPR000277">
    <property type="entry name" value="Cys/Met-Metab_PyrdxlP-dep_enz"/>
</dbReference>
<dbReference type="Pfam" id="PF01053">
    <property type="entry name" value="Cys_Met_Meta_PP"/>
    <property type="match status" value="1"/>
</dbReference>
<evidence type="ECO:0000256" key="7">
    <source>
        <dbReference type="PIRSR" id="PIRSR001434-2"/>
    </source>
</evidence>
<sequence length="385" mass="40849">MRPETRAVHVRVPVPDSTPLAAPLYQTSSFAFDDPALLAEGLNHPDRGYAYSRFTNPTVRALEEAVTGLEGGTAAIATASGMGAISLLLHGLLRAGDHVIAQHTLYGGTHAKLRDLADRYDIGVTFVTGHDPDEVRQAITARTRVLYLETIANPTGHSSDLPVLAPIAKAAGVLTIVDNTFVTPLFCRPIEHGADVVVHSVTKFLGGHSDVTGGVAVFADDALHRRVWEHAVEFGSVADPFAAWLTLRGIQTLPLRVERHAANVARVAGFLAGHPAVERVLWTGSPDHPSHAVAETYITGFPAPFCFDLAGGFDAGLHFQRSVRVIKLAASLGGTQTLILHPAGSTHRQLDEQQLAAASIGPGTIRIAVGIEHADDLIADLARAL</sequence>
<gene>
    <name evidence="9" type="ORF">SAMN04489716_3137</name>
</gene>
<comment type="catalytic activity">
    <reaction evidence="5">
        <text>L-homocysteine + H2O = 2-oxobutanoate + hydrogen sulfide + NH4(+) + H(+)</text>
        <dbReference type="Rhea" id="RHEA:14501"/>
        <dbReference type="ChEBI" id="CHEBI:15377"/>
        <dbReference type="ChEBI" id="CHEBI:15378"/>
        <dbReference type="ChEBI" id="CHEBI:16763"/>
        <dbReference type="ChEBI" id="CHEBI:28938"/>
        <dbReference type="ChEBI" id="CHEBI:29919"/>
        <dbReference type="ChEBI" id="CHEBI:58199"/>
        <dbReference type="EC" id="4.4.1.2"/>
    </reaction>
    <physiologicalReaction direction="left-to-right" evidence="5">
        <dbReference type="Rhea" id="RHEA:14502"/>
    </physiologicalReaction>
</comment>
<evidence type="ECO:0000256" key="3">
    <source>
        <dbReference type="ARBA" id="ARBA00047175"/>
    </source>
</evidence>
<dbReference type="PIRSF" id="PIRSF001434">
    <property type="entry name" value="CGS"/>
    <property type="match status" value="1"/>
</dbReference>
<keyword evidence="10" id="KW-1185">Reference proteome</keyword>
<dbReference type="Proteomes" id="UP000198688">
    <property type="component" value="Chromosome I"/>
</dbReference>
<dbReference type="InterPro" id="IPR015421">
    <property type="entry name" value="PyrdxlP-dep_Trfase_major"/>
</dbReference>
<dbReference type="GO" id="GO:0030170">
    <property type="term" value="F:pyridoxal phosphate binding"/>
    <property type="evidence" value="ECO:0007669"/>
    <property type="project" value="InterPro"/>
</dbReference>
<protein>
    <recommendedName>
        <fullName evidence="3">homocysteine desulfhydrase</fullName>
        <ecNumber evidence="3">4.4.1.2</ecNumber>
    </recommendedName>
    <alternativeName>
        <fullName evidence="4">Homocysteine desulfhydrase</fullName>
    </alternativeName>
</protein>
<dbReference type="GO" id="GO:0005737">
    <property type="term" value="C:cytoplasm"/>
    <property type="evidence" value="ECO:0007669"/>
    <property type="project" value="TreeGrafter"/>
</dbReference>
<dbReference type="InterPro" id="IPR015424">
    <property type="entry name" value="PyrdxlP-dep_Trfase"/>
</dbReference>
<dbReference type="GO" id="GO:0047982">
    <property type="term" value="F:homocysteine desulfhydrase activity"/>
    <property type="evidence" value="ECO:0007669"/>
    <property type="project" value="UniProtKB-EC"/>
</dbReference>
<proteinExistence type="inferred from homology"/>
<dbReference type="InterPro" id="IPR015422">
    <property type="entry name" value="PyrdxlP-dep_Trfase_small"/>
</dbReference>
<dbReference type="Gene3D" id="3.40.640.10">
    <property type="entry name" value="Type I PLP-dependent aspartate aminotransferase-like (Major domain)"/>
    <property type="match status" value="1"/>
</dbReference>
<feature type="modified residue" description="N6-(pyridoxal phosphate)lysine" evidence="7">
    <location>
        <position position="203"/>
    </location>
</feature>
<evidence type="ECO:0000313" key="9">
    <source>
        <dbReference type="EMBL" id="SDT28648.1"/>
    </source>
</evidence>
<keyword evidence="2 7" id="KW-0663">Pyridoxal phosphate</keyword>
<reference evidence="9 10" key="1">
    <citation type="submission" date="2016-10" db="EMBL/GenBank/DDBJ databases">
        <authorList>
            <person name="de Groot N.N."/>
        </authorList>
    </citation>
    <scope>NUCLEOTIDE SEQUENCE [LARGE SCALE GENOMIC DNA]</scope>
    <source>
        <strain evidence="9 10">DSM 43941</strain>
    </source>
</reference>
<dbReference type="EC" id="4.4.1.2" evidence="3"/>
<evidence type="ECO:0000256" key="2">
    <source>
        <dbReference type="ARBA" id="ARBA00022898"/>
    </source>
</evidence>
<evidence type="ECO:0000313" key="10">
    <source>
        <dbReference type="Proteomes" id="UP000198688"/>
    </source>
</evidence>
<dbReference type="SUPFAM" id="SSF53383">
    <property type="entry name" value="PLP-dependent transferases"/>
    <property type="match status" value="1"/>
</dbReference>
<dbReference type="CDD" id="cd00614">
    <property type="entry name" value="CGS_like"/>
    <property type="match status" value="1"/>
</dbReference>
<evidence type="ECO:0000256" key="4">
    <source>
        <dbReference type="ARBA" id="ARBA00047199"/>
    </source>
</evidence>
<dbReference type="OrthoDB" id="9780685at2"/>